<dbReference type="InterPro" id="IPR008688">
    <property type="entry name" value="ATP_synth_Bsub_B/MI25"/>
</dbReference>
<keyword evidence="3" id="KW-0138">CF(0)</keyword>
<evidence type="ECO:0000256" key="4">
    <source>
        <dbReference type="ARBA" id="ARBA00022781"/>
    </source>
</evidence>
<protein>
    <submittedName>
        <fullName evidence="8">ATP synthase F0 subunit b</fullName>
    </submittedName>
</protein>
<geneLocation type="mitochondrion" evidence="8"/>
<gene>
    <name evidence="8" type="primary">atp4</name>
</gene>
<evidence type="ECO:0000313" key="8">
    <source>
        <dbReference type="EMBL" id="AXI97874.1"/>
    </source>
</evidence>
<proteinExistence type="predicted"/>
<evidence type="ECO:0000256" key="7">
    <source>
        <dbReference type="ARBA" id="ARBA00023136"/>
    </source>
</evidence>
<dbReference type="GO" id="GO:0045259">
    <property type="term" value="C:proton-transporting ATP synthase complex"/>
    <property type="evidence" value="ECO:0007669"/>
    <property type="project" value="UniProtKB-KW"/>
</dbReference>
<evidence type="ECO:0000256" key="2">
    <source>
        <dbReference type="ARBA" id="ARBA00022448"/>
    </source>
</evidence>
<dbReference type="RefSeq" id="YP_009511947.1">
    <property type="nucleotide sequence ID" value="NC_039152.1"/>
</dbReference>
<name>A0A345UBN8_9FLOR</name>
<dbReference type="Pfam" id="PF05405">
    <property type="entry name" value="Mt_ATP-synt_B"/>
    <property type="match status" value="1"/>
</dbReference>
<dbReference type="GeneID" id="37624702"/>
<accession>A0A345UBN8</accession>
<dbReference type="GO" id="GO:0015986">
    <property type="term" value="P:proton motive force-driven ATP synthesis"/>
    <property type="evidence" value="ECO:0007669"/>
    <property type="project" value="InterPro"/>
</dbReference>
<evidence type="ECO:0000256" key="5">
    <source>
        <dbReference type="ARBA" id="ARBA00023065"/>
    </source>
</evidence>
<reference evidence="8" key="1">
    <citation type="submission" date="2018-05" db="EMBL/GenBank/DDBJ databases">
        <title>Organellar genomes of Gracilariaceae.</title>
        <authorList>
            <person name="Iha C."/>
            <person name="Oliveira M.C."/>
        </authorList>
    </citation>
    <scope>NUCLEOTIDE SEQUENCE</scope>
</reference>
<organism evidence="8">
    <name type="scientific">Melanthalia intermedia</name>
    <dbReference type="NCBI Taxonomy" id="172989"/>
    <lineage>
        <taxon>Eukaryota</taxon>
        <taxon>Rhodophyta</taxon>
        <taxon>Florideophyceae</taxon>
        <taxon>Rhodymeniophycidae</taxon>
        <taxon>Gracilariales</taxon>
        <taxon>Gracilariaceae</taxon>
        <taxon>Melanthalia</taxon>
    </lineage>
</organism>
<dbReference type="GO" id="GO:0031966">
    <property type="term" value="C:mitochondrial membrane"/>
    <property type="evidence" value="ECO:0007669"/>
    <property type="project" value="UniProtKB-SubCell"/>
</dbReference>
<keyword evidence="4" id="KW-0375">Hydrogen ion transport</keyword>
<dbReference type="EMBL" id="MH396025">
    <property type="protein sequence ID" value="AXI97874.1"/>
    <property type="molecule type" value="Genomic_DNA"/>
</dbReference>
<dbReference type="GO" id="GO:0015078">
    <property type="term" value="F:proton transmembrane transporter activity"/>
    <property type="evidence" value="ECO:0007669"/>
    <property type="project" value="InterPro"/>
</dbReference>
<evidence type="ECO:0000256" key="1">
    <source>
        <dbReference type="ARBA" id="ARBA00004325"/>
    </source>
</evidence>
<sequence>MLNFSIIILLLLIFVSKNIILLNEESLILLCFIMFCWVNFTRLRGSIITNFNEQALTIHNTLKNSFDSIVKILNLNLKQKKLTSNLITDFFLLKNHATRLNKTITSNLPLLQTRGTQKVYTQRLFFIQRLEHQTNKLVALLLIKKIEKIAFLKHCYTMEISVPNFTCNYKISLRECIEVI</sequence>
<keyword evidence="5" id="KW-0406">Ion transport</keyword>
<evidence type="ECO:0000256" key="3">
    <source>
        <dbReference type="ARBA" id="ARBA00022547"/>
    </source>
</evidence>
<dbReference type="AlphaFoldDB" id="A0A345UBN8"/>
<keyword evidence="6 8" id="KW-0496">Mitochondrion</keyword>
<evidence type="ECO:0000256" key="6">
    <source>
        <dbReference type="ARBA" id="ARBA00023128"/>
    </source>
</evidence>
<keyword evidence="2" id="KW-0813">Transport</keyword>
<keyword evidence="7" id="KW-0472">Membrane</keyword>
<comment type="subcellular location">
    <subcellularLocation>
        <location evidence="1">Mitochondrion membrane</location>
    </subcellularLocation>
</comment>